<feature type="region of interest" description="Disordered" evidence="1">
    <location>
        <begin position="46"/>
        <end position="107"/>
    </location>
</feature>
<evidence type="ECO:0000313" key="2">
    <source>
        <dbReference type="EMBL" id="KAF8438531.1"/>
    </source>
</evidence>
<dbReference type="AlphaFoldDB" id="A0AAD4GDZ3"/>
<evidence type="ECO:0000256" key="1">
    <source>
        <dbReference type="SAM" id="MobiDB-lite"/>
    </source>
</evidence>
<dbReference type="Proteomes" id="UP001194468">
    <property type="component" value="Unassembled WGS sequence"/>
</dbReference>
<organism evidence="2 3">
    <name type="scientific">Boletus edulis BED1</name>
    <dbReference type="NCBI Taxonomy" id="1328754"/>
    <lineage>
        <taxon>Eukaryota</taxon>
        <taxon>Fungi</taxon>
        <taxon>Dikarya</taxon>
        <taxon>Basidiomycota</taxon>
        <taxon>Agaricomycotina</taxon>
        <taxon>Agaricomycetes</taxon>
        <taxon>Agaricomycetidae</taxon>
        <taxon>Boletales</taxon>
        <taxon>Boletineae</taxon>
        <taxon>Boletaceae</taxon>
        <taxon>Boletoideae</taxon>
        <taxon>Boletus</taxon>
    </lineage>
</organism>
<feature type="compositionally biased region" description="Basic and acidic residues" evidence="1">
    <location>
        <begin position="948"/>
        <end position="961"/>
    </location>
</feature>
<dbReference type="EMBL" id="WHUW01000016">
    <property type="protein sequence ID" value="KAF8438531.1"/>
    <property type="molecule type" value="Genomic_DNA"/>
</dbReference>
<feature type="region of interest" description="Disordered" evidence="1">
    <location>
        <begin position="876"/>
        <end position="934"/>
    </location>
</feature>
<accession>A0AAD4GDZ3</accession>
<feature type="region of interest" description="Disordered" evidence="1">
    <location>
        <begin position="493"/>
        <end position="577"/>
    </location>
</feature>
<feature type="compositionally biased region" description="Low complexity" evidence="1">
    <location>
        <begin position="90"/>
        <end position="102"/>
    </location>
</feature>
<evidence type="ECO:0000313" key="3">
    <source>
        <dbReference type="Proteomes" id="UP001194468"/>
    </source>
</evidence>
<reference evidence="2" key="1">
    <citation type="submission" date="2019-10" db="EMBL/GenBank/DDBJ databases">
        <authorList>
            <consortium name="DOE Joint Genome Institute"/>
            <person name="Kuo A."/>
            <person name="Miyauchi S."/>
            <person name="Kiss E."/>
            <person name="Drula E."/>
            <person name="Kohler A."/>
            <person name="Sanchez-Garcia M."/>
            <person name="Andreopoulos B."/>
            <person name="Barry K.W."/>
            <person name="Bonito G."/>
            <person name="Buee M."/>
            <person name="Carver A."/>
            <person name="Chen C."/>
            <person name="Cichocki N."/>
            <person name="Clum A."/>
            <person name="Culley D."/>
            <person name="Crous P.W."/>
            <person name="Fauchery L."/>
            <person name="Girlanda M."/>
            <person name="Hayes R."/>
            <person name="Keri Z."/>
            <person name="LaButti K."/>
            <person name="Lipzen A."/>
            <person name="Lombard V."/>
            <person name="Magnuson J."/>
            <person name="Maillard F."/>
            <person name="Morin E."/>
            <person name="Murat C."/>
            <person name="Nolan M."/>
            <person name="Ohm R."/>
            <person name="Pangilinan J."/>
            <person name="Pereira M."/>
            <person name="Perotto S."/>
            <person name="Peter M."/>
            <person name="Riley R."/>
            <person name="Sitrit Y."/>
            <person name="Stielow B."/>
            <person name="Szollosi G."/>
            <person name="Zifcakova L."/>
            <person name="Stursova M."/>
            <person name="Spatafora J.W."/>
            <person name="Tedersoo L."/>
            <person name="Vaario L.-M."/>
            <person name="Yamada A."/>
            <person name="Yan M."/>
            <person name="Wang P."/>
            <person name="Xu J."/>
            <person name="Bruns T."/>
            <person name="Baldrian P."/>
            <person name="Vilgalys R."/>
            <person name="Henrissat B."/>
            <person name="Grigoriev I.V."/>
            <person name="Hibbett D."/>
            <person name="Nagy L.G."/>
            <person name="Martin F.M."/>
        </authorList>
    </citation>
    <scope>NUCLEOTIDE SEQUENCE</scope>
    <source>
        <strain evidence="2">BED1</strain>
    </source>
</reference>
<keyword evidence="3" id="KW-1185">Reference proteome</keyword>
<comment type="caution">
    <text evidence="2">The sequence shown here is derived from an EMBL/GenBank/DDBJ whole genome shotgun (WGS) entry which is preliminary data.</text>
</comment>
<sequence length="1011" mass="110593">MGRPKLYKTPEERVLAARAYRAKYYASHKNQINQNVHKKRISRRGLITPQQSDHVSVLGEPKAPEILSRHAGKPRQKSNAQPEMDHAAKTTGTPPTHPTIPTSDLTTGNTVSKVELALQNLTGGSLRLWVESLCTDYVKSNDYSNINNSHNAIGTLEAELQAIRRTTKRDHNGAHIAERLRLVSRILEDLLLHATEGNDIRRHESRIESSDAIILLTFATTTTPRQAEFESSKMPPRGWTTKEQKDFLDVELLEYLKRWPERLTALPDVPADRPLSDEQASILAQAWEKRQRQLQQWMRWHAGAGNNRSANNKTSRLIDDMMKPKTRMKKLWEIYSKSYYVSHVKDSVPSGSNIVTVRQKIEDALKNEPQEVLDELKLEQARQRTSLQQGGSDDDNNNKLDPLDIRRNIQEVGSTLHRVLEHLAKKTGWSFSVIMGGPDPTSLADEGNHITSLHIGTNLQGQDFSDAYDKYDTVFVEAYGEFLNAVYAARRESMEADPTTGTTDDTVSDEDVGATADSEGDQRLDTMDPGSKVIEQDTTTGDEAEGEERIDEDDEEEHGEGHSAHPPPFIPFAPAQPAQLTGDDAMWSYVATLPDVTMSVDVATLGNIAMPVTDSLACLSSPLQLDGIASITPEDPAIAMSTQQSPLSMASATSSADNFWLGNDVNPTFSTSFMELLQGGALPAFDVSMDWDAWSLDPSDLLPGVSPPYIPSMSPTRTDNSALPSGSTNFSLASSGATTSQFGSLTPYQAPEFNFGDQWLQGQGLDCTRNQHIGGAVGAQLLPSVATPSLQSTYALPVPSAQATVLLATTQLALPPSQPPEQNMINVFQQVSTTGAGLESGPLATIQVAPVLPMPPTEAGLINVSQQTLRLGAQVEETNEQPARLKRKHLPSQRAQRDNAIGDVGKENRPPPPASKSANVKGKKRSASGVSANVQGAAKTCVTEWESKAGKEGCNGKRDPMRNSVSKGVATNEWGGRVAMEEGKAAWVLYRECCNKHRRGARWVAMESDEE</sequence>
<protein>
    <submittedName>
        <fullName evidence="2">Uncharacterized protein</fullName>
    </submittedName>
</protein>
<reference evidence="2" key="2">
    <citation type="journal article" date="2020" name="Nat. Commun.">
        <title>Large-scale genome sequencing of mycorrhizal fungi provides insights into the early evolution of symbiotic traits.</title>
        <authorList>
            <person name="Miyauchi S."/>
            <person name="Kiss E."/>
            <person name="Kuo A."/>
            <person name="Drula E."/>
            <person name="Kohler A."/>
            <person name="Sanchez-Garcia M."/>
            <person name="Morin E."/>
            <person name="Andreopoulos B."/>
            <person name="Barry K.W."/>
            <person name="Bonito G."/>
            <person name="Buee M."/>
            <person name="Carver A."/>
            <person name="Chen C."/>
            <person name="Cichocki N."/>
            <person name="Clum A."/>
            <person name="Culley D."/>
            <person name="Crous P.W."/>
            <person name="Fauchery L."/>
            <person name="Girlanda M."/>
            <person name="Hayes R.D."/>
            <person name="Keri Z."/>
            <person name="LaButti K."/>
            <person name="Lipzen A."/>
            <person name="Lombard V."/>
            <person name="Magnuson J."/>
            <person name="Maillard F."/>
            <person name="Murat C."/>
            <person name="Nolan M."/>
            <person name="Ohm R.A."/>
            <person name="Pangilinan J."/>
            <person name="Pereira M.F."/>
            <person name="Perotto S."/>
            <person name="Peter M."/>
            <person name="Pfister S."/>
            <person name="Riley R."/>
            <person name="Sitrit Y."/>
            <person name="Stielow J.B."/>
            <person name="Szollosi G."/>
            <person name="Zifcakova L."/>
            <person name="Stursova M."/>
            <person name="Spatafora J.W."/>
            <person name="Tedersoo L."/>
            <person name="Vaario L.M."/>
            <person name="Yamada A."/>
            <person name="Yan M."/>
            <person name="Wang P."/>
            <person name="Xu J."/>
            <person name="Bruns T."/>
            <person name="Baldrian P."/>
            <person name="Vilgalys R."/>
            <person name="Dunand C."/>
            <person name="Henrissat B."/>
            <person name="Grigoriev I.V."/>
            <person name="Hibbett D."/>
            <person name="Nagy L.G."/>
            <person name="Martin F.M."/>
        </authorList>
    </citation>
    <scope>NUCLEOTIDE SEQUENCE</scope>
    <source>
        <strain evidence="2">BED1</strain>
    </source>
</reference>
<proteinExistence type="predicted"/>
<gene>
    <name evidence="2" type="ORF">L210DRAFT_3504923</name>
</gene>
<feature type="region of interest" description="Disordered" evidence="1">
    <location>
        <begin position="948"/>
        <end position="967"/>
    </location>
</feature>
<feature type="compositionally biased region" description="Acidic residues" evidence="1">
    <location>
        <begin position="540"/>
        <end position="558"/>
    </location>
</feature>
<name>A0AAD4GDZ3_BOLED</name>